<evidence type="ECO:0000313" key="2">
    <source>
        <dbReference type="Proteomes" id="UP000533476"/>
    </source>
</evidence>
<proteinExistence type="predicted"/>
<organism evidence="1 2">
    <name type="scientific">Sulfobacillus harzensis</name>
    <dbReference type="NCBI Taxonomy" id="2729629"/>
    <lineage>
        <taxon>Bacteria</taxon>
        <taxon>Bacillati</taxon>
        <taxon>Bacillota</taxon>
        <taxon>Clostridia</taxon>
        <taxon>Eubacteriales</taxon>
        <taxon>Clostridiales Family XVII. Incertae Sedis</taxon>
        <taxon>Sulfobacillus</taxon>
    </lineage>
</organism>
<evidence type="ECO:0000313" key="1">
    <source>
        <dbReference type="EMBL" id="NMP21922.1"/>
    </source>
</evidence>
<dbReference type="Gene3D" id="3.40.30.80">
    <property type="match status" value="1"/>
</dbReference>
<gene>
    <name evidence="1" type="ORF">HIJ39_06095</name>
</gene>
<dbReference type="RefSeq" id="WP_169097768.1">
    <property type="nucleotide sequence ID" value="NZ_JABBVZ010000014.1"/>
</dbReference>
<accession>A0A7Y0L2R1</accession>
<keyword evidence="2" id="KW-1185">Reference proteome</keyword>
<dbReference type="EMBL" id="JABBVZ010000014">
    <property type="protein sequence ID" value="NMP21922.1"/>
    <property type="molecule type" value="Genomic_DNA"/>
</dbReference>
<dbReference type="InterPro" id="IPR036249">
    <property type="entry name" value="Thioredoxin-like_sf"/>
</dbReference>
<dbReference type="PANTHER" id="PTHR37170">
    <property type="entry name" value="GLUTAREDOXIN-RELATED"/>
    <property type="match status" value="1"/>
</dbReference>
<name>A0A7Y0L2R1_9FIRM</name>
<dbReference type="SUPFAM" id="SSF52833">
    <property type="entry name" value="Thioredoxin-like"/>
    <property type="match status" value="1"/>
</dbReference>
<dbReference type="Proteomes" id="UP000533476">
    <property type="component" value="Unassembled WGS sequence"/>
</dbReference>
<dbReference type="AlphaFoldDB" id="A0A7Y0L2R1"/>
<sequence>MLLTSDVQDSVKQALANMTESVTVKLFLKPGEESSNTMRELWGELQALTPKLIIEESESVPSGMDASQMEGAVSEVWQNGTFTGVRYLGIPSGYEFGPLIETLVEVSRGDAPELSESVVAWLKKLEKPLHFQVFVTPT</sequence>
<dbReference type="PANTHER" id="PTHR37170:SF1">
    <property type="entry name" value="GLUTAREDOXIN-LIKE PROTEIN"/>
    <property type="match status" value="1"/>
</dbReference>
<reference evidence="1 2" key="1">
    <citation type="submission" date="2020-04" db="EMBL/GenBank/DDBJ databases">
        <authorList>
            <person name="Zhang R."/>
            <person name="Schippers A."/>
        </authorList>
    </citation>
    <scope>NUCLEOTIDE SEQUENCE [LARGE SCALE GENOMIC DNA]</scope>
    <source>
        <strain evidence="1 2">DSM 109850</strain>
    </source>
</reference>
<comment type="caution">
    <text evidence="1">The sequence shown here is derived from an EMBL/GenBank/DDBJ whole genome shotgun (WGS) entry which is preliminary data.</text>
</comment>
<protein>
    <submittedName>
        <fullName evidence="1">Uncharacterized protein</fullName>
    </submittedName>
</protein>